<evidence type="ECO:0000313" key="1">
    <source>
        <dbReference type="EMBL" id="SEM45569.1"/>
    </source>
</evidence>
<organism evidence="1 2">
    <name type="scientific">Olivibacter domesticus</name>
    <name type="common">Pseudosphingobacterium domesticum</name>
    <dbReference type="NCBI Taxonomy" id="407022"/>
    <lineage>
        <taxon>Bacteria</taxon>
        <taxon>Pseudomonadati</taxon>
        <taxon>Bacteroidota</taxon>
        <taxon>Sphingobacteriia</taxon>
        <taxon>Sphingobacteriales</taxon>
        <taxon>Sphingobacteriaceae</taxon>
        <taxon>Olivibacter</taxon>
    </lineage>
</organism>
<proteinExistence type="predicted"/>
<dbReference type="STRING" id="407022.SAMN05661044_05234"/>
<gene>
    <name evidence="1" type="ORF">SAMN05661044_05234</name>
</gene>
<reference evidence="2" key="1">
    <citation type="submission" date="2016-10" db="EMBL/GenBank/DDBJ databases">
        <authorList>
            <person name="Varghese N."/>
            <person name="Submissions S."/>
        </authorList>
    </citation>
    <scope>NUCLEOTIDE SEQUENCE [LARGE SCALE GENOMIC DNA]</scope>
    <source>
        <strain evidence="2">DSM 18733</strain>
    </source>
</reference>
<protein>
    <submittedName>
        <fullName evidence="1">Uncharacterized protein</fullName>
    </submittedName>
</protein>
<name>A0A1H7YKB6_OLID1</name>
<dbReference type="Proteomes" id="UP000199421">
    <property type="component" value="Unassembled WGS sequence"/>
</dbReference>
<sequence>MSPGFFSYQYSLSLPLNNMTGCFCGIEELLNILGRENFNKAIDGFGYI</sequence>
<accession>A0A1H7YKB6</accession>
<evidence type="ECO:0000313" key="2">
    <source>
        <dbReference type="Proteomes" id="UP000199421"/>
    </source>
</evidence>
<dbReference type="AlphaFoldDB" id="A0A1H7YKB6"/>
<dbReference type="EMBL" id="FOAF01000013">
    <property type="protein sequence ID" value="SEM45569.1"/>
    <property type="molecule type" value="Genomic_DNA"/>
</dbReference>
<keyword evidence="2" id="KW-1185">Reference proteome</keyword>